<keyword evidence="3" id="KW-1185">Reference proteome</keyword>
<feature type="compositionally biased region" description="Basic and acidic residues" evidence="1">
    <location>
        <begin position="14"/>
        <end position="23"/>
    </location>
</feature>
<protein>
    <submittedName>
        <fullName evidence="2">Uncharacterized protein</fullName>
    </submittedName>
</protein>
<dbReference type="Proteomes" id="UP000321570">
    <property type="component" value="Unassembled WGS sequence"/>
</dbReference>
<accession>A0A564YEF2</accession>
<organism evidence="2 3">
    <name type="scientific">Hymenolepis diminuta</name>
    <name type="common">Rat tapeworm</name>
    <dbReference type="NCBI Taxonomy" id="6216"/>
    <lineage>
        <taxon>Eukaryota</taxon>
        <taxon>Metazoa</taxon>
        <taxon>Spiralia</taxon>
        <taxon>Lophotrochozoa</taxon>
        <taxon>Platyhelminthes</taxon>
        <taxon>Cestoda</taxon>
        <taxon>Eucestoda</taxon>
        <taxon>Cyclophyllidea</taxon>
        <taxon>Hymenolepididae</taxon>
        <taxon>Hymenolepis</taxon>
    </lineage>
</organism>
<dbReference type="EMBL" id="CABIJS010000177">
    <property type="protein sequence ID" value="VUZ45596.1"/>
    <property type="molecule type" value="Genomic_DNA"/>
</dbReference>
<feature type="region of interest" description="Disordered" evidence="1">
    <location>
        <begin position="1"/>
        <end position="23"/>
    </location>
</feature>
<sequence>MKANVEEPIIGTPPRKEEEKSLDTKTGKNIAFWRATKYPLPVASSAALRHPYAYPSPSNRTFLTQILLYSIRS</sequence>
<evidence type="ECO:0000256" key="1">
    <source>
        <dbReference type="SAM" id="MobiDB-lite"/>
    </source>
</evidence>
<dbReference type="AlphaFoldDB" id="A0A564YEF2"/>
<reference evidence="2 3" key="1">
    <citation type="submission" date="2019-07" db="EMBL/GenBank/DDBJ databases">
        <authorList>
            <person name="Jastrzebski P J."/>
            <person name="Paukszto L."/>
            <person name="Jastrzebski P J."/>
        </authorList>
    </citation>
    <scope>NUCLEOTIDE SEQUENCE [LARGE SCALE GENOMIC DNA]</scope>
    <source>
        <strain evidence="2 3">WMS-il1</strain>
    </source>
</reference>
<name>A0A564YEF2_HYMDI</name>
<evidence type="ECO:0000313" key="3">
    <source>
        <dbReference type="Proteomes" id="UP000321570"/>
    </source>
</evidence>
<gene>
    <name evidence="2" type="ORF">WMSIL1_LOCUS5576</name>
</gene>
<proteinExistence type="predicted"/>
<evidence type="ECO:0000313" key="2">
    <source>
        <dbReference type="EMBL" id="VUZ45596.1"/>
    </source>
</evidence>